<feature type="compositionally biased region" description="Pro residues" evidence="1">
    <location>
        <begin position="130"/>
        <end position="156"/>
    </location>
</feature>
<dbReference type="Proteomes" id="UP001596025">
    <property type="component" value="Unassembled WGS sequence"/>
</dbReference>
<evidence type="ECO:0000313" key="4">
    <source>
        <dbReference type="Proteomes" id="UP001596025"/>
    </source>
</evidence>
<feature type="transmembrane region" description="Helical" evidence="2">
    <location>
        <begin position="6"/>
        <end position="29"/>
    </location>
</feature>
<proteinExistence type="predicted"/>
<sequence length="331" mass="33000">MDSPAPVAPWVVLGVALVALVAVVARLALSRRRAPARPRQEERPPPPERPPGPHWAVDDLPAFLEAPPGTPVPETRPAAAPAPAAPPGPDPSARTVAALAAAGLALVAVLAGVALGSDRGEPVAAGAPRPAVPGPSTPPASPTPARPELPPVPADPLPGERGAGLLAARSVPLGDAGVAARLALGGLVLERRAVGVTVGYPSVSVSVGTDGTALAHVLLPAWNCLGTTAPADPEAAGCTPVPTEYADLPTPALTVTRDGDALRLAGRFPTYTRPTATPPAYTGRVYDLSVTVAPAGGLDGGEAPADGTLFLGTERAEALPDPSLSRIRVAG</sequence>
<evidence type="ECO:0000256" key="2">
    <source>
        <dbReference type="SAM" id="Phobius"/>
    </source>
</evidence>
<feature type="region of interest" description="Disordered" evidence="1">
    <location>
        <begin position="120"/>
        <end position="161"/>
    </location>
</feature>
<keyword evidence="2" id="KW-0812">Transmembrane</keyword>
<feature type="compositionally biased region" description="Low complexity" evidence="1">
    <location>
        <begin position="120"/>
        <end position="129"/>
    </location>
</feature>
<gene>
    <name evidence="3" type="ORF">ACFO3M_17235</name>
</gene>
<evidence type="ECO:0000313" key="3">
    <source>
        <dbReference type="EMBL" id="MFC4695146.1"/>
    </source>
</evidence>
<keyword evidence="2" id="KW-0472">Membrane</keyword>
<feature type="transmembrane region" description="Helical" evidence="2">
    <location>
        <begin position="96"/>
        <end position="115"/>
    </location>
</feature>
<comment type="caution">
    <text evidence="3">The sequence shown here is derived from an EMBL/GenBank/DDBJ whole genome shotgun (WGS) entry which is preliminary data.</text>
</comment>
<name>A0ABV9LN02_9ACTN</name>
<keyword evidence="4" id="KW-1185">Reference proteome</keyword>
<dbReference type="EMBL" id="JBHSGR010000020">
    <property type="protein sequence ID" value="MFC4695146.1"/>
    <property type="molecule type" value="Genomic_DNA"/>
</dbReference>
<organism evidence="3 4">
    <name type="scientific">Geodermatophilus arenarius</name>
    <dbReference type="NCBI Taxonomy" id="1137990"/>
    <lineage>
        <taxon>Bacteria</taxon>
        <taxon>Bacillati</taxon>
        <taxon>Actinomycetota</taxon>
        <taxon>Actinomycetes</taxon>
        <taxon>Geodermatophilales</taxon>
        <taxon>Geodermatophilaceae</taxon>
        <taxon>Geodermatophilus</taxon>
    </lineage>
</organism>
<evidence type="ECO:0000256" key="1">
    <source>
        <dbReference type="SAM" id="MobiDB-lite"/>
    </source>
</evidence>
<accession>A0ABV9LN02</accession>
<feature type="region of interest" description="Disordered" evidence="1">
    <location>
        <begin position="31"/>
        <end position="92"/>
    </location>
</feature>
<dbReference type="RefSeq" id="WP_387991480.1">
    <property type="nucleotide sequence ID" value="NZ_JBHSGR010000020.1"/>
</dbReference>
<keyword evidence="2" id="KW-1133">Transmembrane helix</keyword>
<reference evidence="4" key="1">
    <citation type="journal article" date="2019" name="Int. J. Syst. Evol. Microbiol.">
        <title>The Global Catalogue of Microorganisms (GCM) 10K type strain sequencing project: providing services to taxonomists for standard genome sequencing and annotation.</title>
        <authorList>
            <consortium name="The Broad Institute Genomics Platform"/>
            <consortium name="The Broad Institute Genome Sequencing Center for Infectious Disease"/>
            <person name="Wu L."/>
            <person name="Ma J."/>
        </authorList>
    </citation>
    <scope>NUCLEOTIDE SEQUENCE [LARGE SCALE GENOMIC DNA]</scope>
    <source>
        <strain evidence="4">CCUG 62763</strain>
    </source>
</reference>
<protein>
    <submittedName>
        <fullName evidence="3">Uncharacterized protein</fullName>
    </submittedName>
</protein>